<protein>
    <submittedName>
        <fullName evidence="2">Uncharacterized protein</fullName>
    </submittedName>
</protein>
<comment type="caution">
    <text evidence="2">The sequence shown here is derived from an EMBL/GenBank/DDBJ whole genome shotgun (WGS) entry which is preliminary data.</text>
</comment>
<evidence type="ECO:0000256" key="1">
    <source>
        <dbReference type="SAM" id="Phobius"/>
    </source>
</evidence>
<evidence type="ECO:0000313" key="2">
    <source>
        <dbReference type="EMBL" id="PIU03892.1"/>
    </source>
</evidence>
<organism evidence="2 3">
    <name type="scientific">Candidatus Shapirobacteria bacterium CG08_land_8_20_14_0_20_39_18</name>
    <dbReference type="NCBI Taxonomy" id="1974883"/>
    <lineage>
        <taxon>Bacteria</taxon>
        <taxon>Candidatus Shapironibacteriota</taxon>
    </lineage>
</organism>
<evidence type="ECO:0000313" key="3">
    <source>
        <dbReference type="Proteomes" id="UP000228996"/>
    </source>
</evidence>
<name>A0A2M6XE11_9BACT</name>
<dbReference type="Proteomes" id="UP000228996">
    <property type="component" value="Unassembled WGS sequence"/>
</dbReference>
<dbReference type="EMBL" id="PEYO01000004">
    <property type="protein sequence ID" value="PIU03892.1"/>
    <property type="molecule type" value="Genomic_DNA"/>
</dbReference>
<gene>
    <name evidence="2" type="ORF">COT44_00740</name>
</gene>
<sequence length="285" mass="32807">MNRGWEKQKKAVRKIVQKEIKIMQKKYWLIITGIVILSIFVVLPFFRPKQISDSVDNNPASQICQKINQDGVRYLCLALVNKDEKYCQNLDSNPKNICLAASKEDNSFCHNFSRGNRQYCYQNLIDISGNSTFCDKLDSPQEISTCYVHFISTNYYISNLRVINKSMCDKVMKNQPEHQLCLAMVTQSTTPCSSDRVDCRALITKDLTLCSKSASKIDEDECYHNLAMLKKDSSICERIGSTETKDDCYRDYSRLSRDQTFCDRILNSNQKDQCLTNIAVNISNR</sequence>
<keyword evidence="1" id="KW-0472">Membrane</keyword>
<dbReference type="AlphaFoldDB" id="A0A2M6XE11"/>
<keyword evidence="1" id="KW-1133">Transmembrane helix</keyword>
<accession>A0A2M6XE11</accession>
<keyword evidence="1" id="KW-0812">Transmembrane</keyword>
<proteinExistence type="predicted"/>
<feature type="transmembrane region" description="Helical" evidence="1">
    <location>
        <begin position="27"/>
        <end position="46"/>
    </location>
</feature>
<reference evidence="3" key="1">
    <citation type="submission" date="2017-09" db="EMBL/GenBank/DDBJ databases">
        <title>Depth-based differentiation of microbial function through sediment-hosted aquifers and enrichment of novel symbionts in the deep terrestrial subsurface.</title>
        <authorList>
            <person name="Probst A.J."/>
            <person name="Ladd B."/>
            <person name="Jarett J.K."/>
            <person name="Geller-Mcgrath D.E."/>
            <person name="Sieber C.M.K."/>
            <person name="Emerson J.B."/>
            <person name="Anantharaman K."/>
            <person name="Thomas B.C."/>
            <person name="Malmstrom R."/>
            <person name="Stieglmeier M."/>
            <person name="Klingl A."/>
            <person name="Woyke T."/>
            <person name="Ryan C.M."/>
            <person name="Banfield J.F."/>
        </authorList>
    </citation>
    <scope>NUCLEOTIDE SEQUENCE [LARGE SCALE GENOMIC DNA]</scope>
</reference>